<protein>
    <recommendedName>
        <fullName evidence="4">CAAX protease</fullName>
    </recommendedName>
</protein>
<name>K9XNT7_STAC7</name>
<accession>K9XNT7</accession>
<reference evidence="3" key="1">
    <citation type="journal article" date="2013" name="Proc. Natl. Acad. Sci. U.S.A.">
        <title>Improving the coverage of the cyanobacterial phylum using diversity-driven genome sequencing.</title>
        <authorList>
            <person name="Shih P.M."/>
            <person name="Wu D."/>
            <person name="Latifi A."/>
            <person name="Axen S.D."/>
            <person name="Fewer D.P."/>
            <person name="Talla E."/>
            <person name="Calteau A."/>
            <person name="Cai F."/>
            <person name="Tandeau de Marsac N."/>
            <person name="Rippka R."/>
            <person name="Herdman M."/>
            <person name="Sivonen K."/>
            <person name="Coursin T."/>
            <person name="Laurent T."/>
            <person name="Goodwin L."/>
            <person name="Nolan M."/>
            <person name="Davenport K.W."/>
            <person name="Han C.S."/>
            <person name="Rubin E.M."/>
            <person name="Eisen J.A."/>
            <person name="Woyke T."/>
            <person name="Gugger M."/>
            <person name="Kerfeld C.A."/>
        </authorList>
    </citation>
    <scope>NUCLEOTIDE SEQUENCE [LARGE SCALE GENOMIC DNA]</scope>
    <source>
        <strain evidence="3">ATCC 29371 / PCC 7437</strain>
    </source>
</reference>
<feature type="transmembrane region" description="Helical" evidence="1">
    <location>
        <begin position="110"/>
        <end position="131"/>
    </location>
</feature>
<keyword evidence="1" id="KW-0472">Membrane</keyword>
<keyword evidence="3" id="KW-1185">Reference proteome</keyword>
<feature type="transmembrane region" description="Helical" evidence="1">
    <location>
        <begin position="66"/>
        <end position="90"/>
    </location>
</feature>
<evidence type="ECO:0000313" key="3">
    <source>
        <dbReference type="Proteomes" id="UP000010473"/>
    </source>
</evidence>
<feature type="transmembrane region" description="Helical" evidence="1">
    <location>
        <begin position="326"/>
        <end position="352"/>
    </location>
</feature>
<dbReference type="STRING" id="111780.Sta7437_0680"/>
<evidence type="ECO:0000313" key="2">
    <source>
        <dbReference type="EMBL" id="AFZ34275.1"/>
    </source>
</evidence>
<evidence type="ECO:0008006" key="4">
    <source>
        <dbReference type="Google" id="ProtNLM"/>
    </source>
</evidence>
<organism evidence="2 3">
    <name type="scientific">Stanieria cyanosphaera (strain ATCC 29371 / PCC 7437)</name>
    <dbReference type="NCBI Taxonomy" id="111780"/>
    <lineage>
        <taxon>Bacteria</taxon>
        <taxon>Bacillati</taxon>
        <taxon>Cyanobacteriota</taxon>
        <taxon>Cyanophyceae</taxon>
        <taxon>Pleurocapsales</taxon>
        <taxon>Dermocarpellaceae</taxon>
        <taxon>Stanieria</taxon>
    </lineage>
</organism>
<dbReference type="Proteomes" id="UP000010473">
    <property type="component" value="Chromosome"/>
</dbReference>
<gene>
    <name evidence="2" type="ordered locus">Sta7437_0680</name>
</gene>
<dbReference type="PATRIC" id="fig|111780.3.peg.712"/>
<keyword evidence="1" id="KW-1133">Transmembrane helix</keyword>
<feature type="transmembrane region" description="Helical" evidence="1">
    <location>
        <begin position="281"/>
        <end position="305"/>
    </location>
</feature>
<sequence>MFEQLGDLIGGAFLLSQEAFQIIINLPEGQTTALLVVLIAGLSLGVGQSIILFINRVQPVRFVFSLLLNAVLFTCGFIFLVFSTWAIGWLPGLVRISWNDLVEALGLSYAPLQFSFLGALPYAGVSILNLLSVWHLLAMVVGFSAIAQVSGASAFIHVAFGWFMLQLLKGTIGQPIAKFGQRLTERVAGVDLADNHSELTAIIQADLETRLASLESDRALKIPNSDHQTQSAVQLFSSSSPPPETTFPPSSANLSSVEVLSTNTETLGVRLAHHFRGIPQAIRLGLVLLGTILLFALFAILLRPIRESLFGWYEDLPRLVRRTFDLTWIGVVALVFAGFLAPLETLGWWAGWFGDNLDSRRTETILPQLVTQSGAAALAEQDIPLRYVVYVDGVGQSSEEYTPDVVEFVRELQKSLPQDVNFVQGLMFYSVLNQPLNQERPLAFIWRLADRMRWQNPTSLLGLMVNLRNAWIVAVSADKRYGPIYNQGIAEVLYQGLIERGYQAGNGIPITLIGYSGGAQMSVAMAPYLRRALGVDLEVISLGGVMSANNNFLKLEHLYHLVGDKDGVARLGPILFPGRCKWFPLSYWNRAMRKGKINQISLGPMGHQVPGGIMDPNAFLPNGESHLQHTIAMIVAILQGNLLVATPRRSKQISNYEHYKQADFNDYSYYPLSQSVDRQWYRPIAPWMGRLILPKSSERRKVKGIWFEVHHAPNDYEYLVGQTVMLRWLDHPTVKELVKAVTHDVHFSIDAEYSSSYGGNIHPERIDHWQKVDPLESLAGSHPTDDIIVMLTGQVEIGQSQAMNYPILRIAHQPIEITGRYYALVQFLASIPNTDRFQVRHFNSISHQFDGQTEVVRLPQVIQAQAYGSYPSTTRHLEQNPLNEMGWYIYGAKDAEGYFVVRALAPRSLLRLQPERVVFGSKASYRYIRQESWANTAAHKGKISSVLCVGKRSTENIQAAIDDWKVGDRALLLHVYGGIGGQKKEPAAATPIFFGHFAYGLATVIQEPLSNELRFEIQYYQVYTHNTDGLTAGVIHWSRYMGDRQFGWLGTRPVCDILIKFEPFTGQFDINETRKSALSNMLSQLEAMTARYRIGDGTGATYVGPANNCSQDSNQALFASIRSLSSEIATNQSLLQTWLADNPSQAPRYQQLLNVKDKLYRKLQPLGAPRTDWEANEFNLGTTLEDEPLRNLWIGLGSWRTLLPRKASDTIVKVFLEHGASVWVLRTNQVGGQDPEIEPIAPMTI</sequence>
<proteinExistence type="predicted"/>
<dbReference type="AlphaFoldDB" id="K9XNT7"/>
<feature type="transmembrane region" description="Helical" evidence="1">
    <location>
        <begin position="138"/>
        <end position="165"/>
    </location>
</feature>
<dbReference type="EMBL" id="CP003653">
    <property type="protein sequence ID" value="AFZ34275.1"/>
    <property type="molecule type" value="Genomic_DNA"/>
</dbReference>
<dbReference type="eggNOG" id="COG4449">
    <property type="taxonomic scope" value="Bacteria"/>
</dbReference>
<keyword evidence="1" id="KW-0812">Transmembrane</keyword>
<dbReference type="KEGG" id="scs:Sta7437_0680"/>
<feature type="transmembrane region" description="Helical" evidence="1">
    <location>
        <begin position="33"/>
        <end position="54"/>
    </location>
</feature>
<dbReference type="OrthoDB" id="5141003at2"/>
<dbReference type="RefSeq" id="WP_015191948.1">
    <property type="nucleotide sequence ID" value="NC_019748.1"/>
</dbReference>
<dbReference type="HOGENOM" id="CLU_007754_0_0_3"/>
<evidence type="ECO:0000256" key="1">
    <source>
        <dbReference type="SAM" id="Phobius"/>
    </source>
</evidence>